<evidence type="ECO:0000313" key="1">
    <source>
        <dbReference type="EMBL" id="PNT45763.1"/>
    </source>
</evidence>
<organism evidence="1 2">
    <name type="scientific">Populus trichocarpa</name>
    <name type="common">Western balsam poplar</name>
    <name type="synonym">Populus balsamifera subsp. trichocarpa</name>
    <dbReference type="NCBI Taxonomy" id="3694"/>
    <lineage>
        <taxon>Eukaryota</taxon>
        <taxon>Viridiplantae</taxon>
        <taxon>Streptophyta</taxon>
        <taxon>Embryophyta</taxon>
        <taxon>Tracheophyta</taxon>
        <taxon>Spermatophyta</taxon>
        <taxon>Magnoliopsida</taxon>
        <taxon>eudicotyledons</taxon>
        <taxon>Gunneridae</taxon>
        <taxon>Pentapetalae</taxon>
        <taxon>rosids</taxon>
        <taxon>fabids</taxon>
        <taxon>Malpighiales</taxon>
        <taxon>Salicaceae</taxon>
        <taxon>Saliceae</taxon>
        <taxon>Populus</taxon>
    </lineage>
</organism>
<proteinExistence type="predicted"/>
<dbReference type="EMBL" id="CM009292">
    <property type="protein sequence ID" value="PNT45763.1"/>
    <property type="molecule type" value="Genomic_DNA"/>
</dbReference>
<keyword evidence="2" id="KW-1185">Reference proteome</keyword>
<dbReference type="AlphaFoldDB" id="A0A2K2B7L1"/>
<reference evidence="1 2" key="1">
    <citation type="journal article" date="2006" name="Science">
        <title>The genome of black cottonwood, Populus trichocarpa (Torr. &amp; Gray).</title>
        <authorList>
            <person name="Tuskan G.A."/>
            <person name="Difazio S."/>
            <person name="Jansson S."/>
            <person name="Bohlmann J."/>
            <person name="Grigoriev I."/>
            <person name="Hellsten U."/>
            <person name="Putnam N."/>
            <person name="Ralph S."/>
            <person name="Rombauts S."/>
            <person name="Salamov A."/>
            <person name="Schein J."/>
            <person name="Sterck L."/>
            <person name="Aerts A."/>
            <person name="Bhalerao R.R."/>
            <person name="Bhalerao R.P."/>
            <person name="Blaudez D."/>
            <person name="Boerjan W."/>
            <person name="Brun A."/>
            <person name="Brunner A."/>
            <person name="Busov V."/>
            <person name="Campbell M."/>
            <person name="Carlson J."/>
            <person name="Chalot M."/>
            <person name="Chapman J."/>
            <person name="Chen G.L."/>
            <person name="Cooper D."/>
            <person name="Coutinho P.M."/>
            <person name="Couturier J."/>
            <person name="Covert S."/>
            <person name="Cronk Q."/>
            <person name="Cunningham R."/>
            <person name="Davis J."/>
            <person name="Degroeve S."/>
            <person name="Dejardin A."/>
            <person name="Depamphilis C."/>
            <person name="Detter J."/>
            <person name="Dirks B."/>
            <person name="Dubchak I."/>
            <person name="Duplessis S."/>
            <person name="Ehlting J."/>
            <person name="Ellis B."/>
            <person name="Gendler K."/>
            <person name="Goodstein D."/>
            <person name="Gribskov M."/>
            <person name="Grimwood J."/>
            <person name="Groover A."/>
            <person name="Gunter L."/>
            <person name="Hamberger B."/>
            <person name="Heinze B."/>
            <person name="Helariutta Y."/>
            <person name="Henrissat B."/>
            <person name="Holligan D."/>
            <person name="Holt R."/>
            <person name="Huang W."/>
            <person name="Islam-Faridi N."/>
            <person name="Jones S."/>
            <person name="Jones-Rhoades M."/>
            <person name="Jorgensen R."/>
            <person name="Joshi C."/>
            <person name="Kangasjarvi J."/>
            <person name="Karlsson J."/>
            <person name="Kelleher C."/>
            <person name="Kirkpatrick R."/>
            <person name="Kirst M."/>
            <person name="Kohler A."/>
            <person name="Kalluri U."/>
            <person name="Larimer F."/>
            <person name="Leebens-Mack J."/>
            <person name="Leple J.C."/>
            <person name="Locascio P."/>
            <person name="Lou Y."/>
            <person name="Lucas S."/>
            <person name="Martin F."/>
            <person name="Montanini B."/>
            <person name="Napoli C."/>
            <person name="Nelson D.R."/>
            <person name="Nelson C."/>
            <person name="Nieminen K."/>
            <person name="Nilsson O."/>
            <person name="Pereda V."/>
            <person name="Peter G."/>
            <person name="Philippe R."/>
            <person name="Pilate G."/>
            <person name="Poliakov A."/>
            <person name="Razumovskaya J."/>
            <person name="Richardson P."/>
            <person name="Rinaldi C."/>
            <person name="Ritland K."/>
            <person name="Rouze P."/>
            <person name="Ryaboy D."/>
            <person name="Schmutz J."/>
            <person name="Schrader J."/>
            <person name="Segerman B."/>
            <person name="Shin H."/>
            <person name="Siddiqui A."/>
            <person name="Sterky F."/>
            <person name="Terry A."/>
            <person name="Tsai C.J."/>
            <person name="Uberbacher E."/>
            <person name="Unneberg P."/>
            <person name="Vahala J."/>
            <person name="Wall K."/>
            <person name="Wessler S."/>
            <person name="Yang G."/>
            <person name="Yin T."/>
            <person name="Douglas C."/>
            <person name="Marra M."/>
            <person name="Sandberg G."/>
            <person name="Van de Peer Y."/>
            <person name="Rokhsar D."/>
        </authorList>
    </citation>
    <scope>NUCLEOTIDE SEQUENCE [LARGE SCALE GENOMIC DNA]</scope>
    <source>
        <strain evidence="2">cv. Nisqually</strain>
    </source>
</reference>
<sequence length="91" mass="10580">MRIVRKQFRIYVFLLNIKGSRSLVGSPINKLIWKEYANQYLLVSPSSIQFIVEEMIGSVLPLKINEGQVRVVVYYQSQALITLIEKFYLAL</sequence>
<name>A0A2K2B7L1_POPTR</name>
<gene>
    <name evidence="1" type="ORF">POPTR_003G153500</name>
</gene>
<dbReference type="InParanoid" id="A0A2K2B7L1"/>
<protein>
    <submittedName>
        <fullName evidence="1">Uncharacterized protein</fullName>
    </submittedName>
</protein>
<evidence type="ECO:0000313" key="2">
    <source>
        <dbReference type="Proteomes" id="UP000006729"/>
    </source>
</evidence>
<dbReference type="Proteomes" id="UP000006729">
    <property type="component" value="Chromosome 3"/>
</dbReference>
<accession>A0A2K2B7L1</accession>